<evidence type="ECO:0000313" key="3">
    <source>
        <dbReference type="Proteomes" id="UP001412067"/>
    </source>
</evidence>
<feature type="domain" description="Copine C-terminal" evidence="1">
    <location>
        <begin position="38"/>
        <end position="106"/>
    </location>
</feature>
<feature type="domain" description="Copine C-terminal" evidence="1">
    <location>
        <begin position="226"/>
        <end position="272"/>
    </location>
</feature>
<dbReference type="Pfam" id="PF07002">
    <property type="entry name" value="Copine"/>
    <property type="match status" value="2"/>
</dbReference>
<keyword evidence="3" id="KW-1185">Reference proteome</keyword>
<reference evidence="2 3" key="1">
    <citation type="journal article" date="2022" name="Nat. Plants">
        <title>Genomes of leafy and leafless Platanthera orchids illuminate the evolution of mycoheterotrophy.</title>
        <authorList>
            <person name="Li M.H."/>
            <person name="Liu K.W."/>
            <person name="Li Z."/>
            <person name="Lu H.C."/>
            <person name="Ye Q.L."/>
            <person name="Zhang D."/>
            <person name="Wang J.Y."/>
            <person name="Li Y.F."/>
            <person name="Zhong Z.M."/>
            <person name="Liu X."/>
            <person name="Yu X."/>
            <person name="Liu D.K."/>
            <person name="Tu X.D."/>
            <person name="Liu B."/>
            <person name="Hao Y."/>
            <person name="Liao X.Y."/>
            <person name="Jiang Y.T."/>
            <person name="Sun W.H."/>
            <person name="Chen J."/>
            <person name="Chen Y.Q."/>
            <person name="Ai Y."/>
            <person name="Zhai J.W."/>
            <person name="Wu S.S."/>
            <person name="Zhou Z."/>
            <person name="Hsiao Y.Y."/>
            <person name="Wu W.L."/>
            <person name="Chen Y.Y."/>
            <person name="Lin Y.F."/>
            <person name="Hsu J.L."/>
            <person name="Li C.Y."/>
            <person name="Wang Z.W."/>
            <person name="Zhao X."/>
            <person name="Zhong W.Y."/>
            <person name="Ma X.K."/>
            <person name="Ma L."/>
            <person name="Huang J."/>
            <person name="Chen G.Z."/>
            <person name="Huang M.Z."/>
            <person name="Huang L."/>
            <person name="Peng D.H."/>
            <person name="Luo Y.B."/>
            <person name="Zou S.Q."/>
            <person name="Chen S.P."/>
            <person name="Lan S."/>
            <person name="Tsai W.C."/>
            <person name="Van de Peer Y."/>
            <person name="Liu Z.J."/>
        </authorList>
    </citation>
    <scope>NUCLEOTIDE SEQUENCE [LARGE SCALE GENOMIC DNA]</scope>
    <source>
        <strain evidence="2">Lor288</strain>
    </source>
</reference>
<gene>
    <name evidence="2" type="primary">RGLG2</name>
    <name evidence="2" type="ORF">KSP40_PGU016457</name>
</gene>
<dbReference type="Proteomes" id="UP001412067">
    <property type="component" value="Unassembled WGS sequence"/>
</dbReference>
<dbReference type="InterPro" id="IPR052079">
    <property type="entry name" value="E3_ligase/Copine_domain"/>
</dbReference>
<name>A0ABR2MTS0_9ASPA</name>
<accession>A0ABR2MTS0</accession>
<sequence length="288" mass="31211">MKFALVRRLGGPPCGTPGRRADACATSERIVEESGRERGPTSFAPLIHAAIDIVERSNGQYHVLVLIADGQVTRNPDVPKGSFSPQECATIDAIVHARRPEFPISVPQKTHHSGTCIERSRPAVFPSVSSLNAGLPSRIELGPKIYLSSLTASPIAIPSAACTAWVLFPLHHSLLSTPKPAASPLHCPSPSPAAPNSHLQPIPTLFSPPSPAANKIQHYSHFGHGEVQFVNFTKIMSSNMEVEKMEAAFALCALMEIPFQYKATQALRPIEKKVGDWALRKFSPLRLE</sequence>
<comment type="caution">
    <text evidence="2">The sequence shown here is derived from an EMBL/GenBank/DDBJ whole genome shotgun (WGS) entry which is preliminary data.</text>
</comment>
<dbReference type="PANTHER" id="PTHR45751">
    <property type="entry name" value="COPINE FAMILY PROTEIN 1"/>
    <property type="match status" value="1"/>
</dbReference>
<organism evidence="2 3">
    <name type="scientific">Platanthera guangdongensis</name>
    <dbReference type="NCBI Taxonomy" id="2320717"/>
    <lineage>
        <taxon>Eukaryota</taxon>
        <taxon>Viridiplantae</taxon>
        <taxon>Streptophyta</taxon>
        <taxon>Embryophyta</taxon>
        <taxon>Tracheophyta</taxon>
        <taxon>Spermatophyta</taxon>
        <taxon>Magnoliopsida</taxon>
        <taxon>Liliopsida</taxon>
        <taxon>Asparagales</taxon>
        <taxon>Orchidaceae</taxon>
        <taxon>Orchidoideae</taxon>
        <taxon>Orchideae</taxon>
        <taxon>Orchidinae</taxon>
        <taxon>Platanthera</taxon>
    </lineage>
</organism>
<dbReference type="InterPro" id="IPR010734">
    <property type="entry name" value="Copine_C"/>
</dbReference>
<proteinExistence type="predicted"/>
<dbReference type="EMBL" id="JBBWWR010000005">
    <property type="protein sequence ID" value="KAK8966890.1"/>
    <property type="molecule type" value="Genomic_DNA"/>
</dbReference>
<protein>
    <submittedName>
        <fullName evidence="2">E3 ubiquitin-protein ligase RGLG2</fullName>
    </submittedName>
</protein>
<evidence type="ECO:0000259" key="1">
    <source>
        <dbReference type="Pfam" id="PF07002"/>
    </source>
</evidence>
<evidence type="ECO:0000313" key="2">
    <source>
        <dbReference type="EMBL" id="KAK8966890.1"/>
    </source>
</evidence>
<dbReference type="PANTHER" id="PTHR45751:SF11">
    <property type="entry name" value="COPINE FAMILY PROTEIN 2"/>
    <property type="match status" value="1"/>
</dbReference>